<dbReference type="Pfam" id="PF12348">
    <property type="entry name" value="CLASP_N"/>
    <property type="match status" value="1"/>
</dbReference>
<keyword evidence="4" id="KW-1185">Reference proteome</keyword>
<feature type="region of interest" description="Disordered" evidence="1">
    <location>
        <begin position="797"/>
        <end position="842"/>
    </location>
</feature>
<dbReference type="GO" id="GO:0000226">
    <property type="term" value="P:microtubule cytoskeleton organization"/>
    <property type="evidence" value="ECO:0007669"/>
    <property type="project" value="UniProtKB-ARBA"/>
</dbReference>
<dbReference type="GO" id="GO:0005819">
    <property type="term" value="C:spindle"/>
    <property type="evidence" value="ECO:0007669"/>
    <property type="project" value="UniProtKB-ARBA"/>
</dbReference>
<evidence type="ECO:0000259" key="2">
    <source>
        <dbReference type="Pfam" id="PF12348"/>
    </source>
</evidence>
<accession>A0ABD3MA05</accession>
<feature type="compositionally biased region" description="Polar residues" evidence="1">
    <location>
        <begin position="798"/>
        <end position="820"/>
    </location>
</feature>
<dbReference type="PANTHER" id="PTHR21567">
    <property type="entry name" value="CLASP"/>
    <property type="match status" value="1"/>
</dbReference>
<reference evidence="3 4" key="1">
    <citation type="submission" date="2024-10" db="EMBL/GenBank/DDBJ databases">
        <title>Updated reference genomes for cyclostephanoid diatoms.</title>
        <authorList>
            <person name="Roberts W.R."/>
            <person name="Alverson A.J."/>
        </authorList>
    </citation>
    <scope>NUCLEOTIDE SEQUENCE [LARGE SCALE GENOMIC DNA]</scope>
    <source>
        <strain evidence="3 4">AJA232-27</strain>
    </source>
</reference>
<comment type="caution">
    <text evidence="3">The sequence shown here is derived from an EMBL/GenBank/DDBJ whole genome shotgun (WGS) entry which is preliminary data.</text>
</comment>
<dbReference type="PANTHER" id="PTHR21567:SF9">
    <property type="entry name" value="CLIP-ASSOCIATING PROTEIN"/>
    <property type="match status" value="1"/>
</dbReference>
<dbReference type="InterPro" id="IPR011989">
    <property type="entry name" value="ARM-like"/>
</dbReference>
<feature type="domain" description="CLASP N-terminal" evidence="2">
    <location>
        <begin position="488"/>
        <end position="685"/>
    </location>
</feature>
<gene>
    <name evidence="3" type="ORF">ACHAWU_007875</name>
</gene>
<dbReference type="InterPro" id="IPR016024">
    <property type="entry name" value="ARM-type_fold"/>
</dbReference>
<dbReference type="InterPro" id="IPR024395">
    <property type="entry name" value="CLASP_N_dom"/>
</dbReference>
<dbReference type="Proteomes" id="UP001530293">
    <property type="component" value="Unassembled WGS sequence"/>
</dbReference>
<dbReference type="EMBL" id="JALLBG020000171">
    <property type="protein sequence ID" value="KAL3760809.1"/>
    <property type="molecule type" value="Genomic_DNA"/>
</dbReference>
<evidence type="ECO:0000256" key="1">
    <source>
        <dbReference type="SAM" id="MobiDB-lite"/>
    </source>
</evidence>
<protein>
    <recommendedName>
        <fullName evidence="2">CLASP N-terminal domain-containing protein</fullName>
    </recommendedName>
</protein>
<sequence>MAAAATATPTELASDYIQQCLGFTSISSMIRSLDSIQSSLQNCGVGGLGVTASSSAASSAAGSGSDADAAGVREEWRAFLEDGHQSNSSNDDDEDNLRVEDAESNNNFILRDSFIKCIVESCHVSGTDADDDVDGDDDDDQRYSNNSSIERLAELSFHCLNLLASLHRHFCHDFVEKSGNGKAMLPVFGREFALSIAPAAVAALGLPNNINNSSSNENCNGDGPSRAASALLIELLHPNRPKCEARSLASILRDSILLPASSISTVQGSTTTQPAISSVARVAHVLSSVVIAAVVHATTTSSSSENQQYGEEELSVREETAVLGKLQDMRDILANVGLVCSRQLCSRSSPDDGDGETNDRCVRDILDAIQVLFEIAPFAVESQLETLLDEEAKPILDRLRRVDDDAGNGVMKVDDRINSTLAPDTDCVDEMEDEEVEDGRQQAGSEEPIPPLYASIARPPILCTTVKDYDSILLAISDNLCTTDAELWDVRLDALIDLERILAGGITYLSEEARYVFIERIRKMPLEEQFTDLRSQITQQACRVVIAAAYEYRDFVVEDLQLYQAVSQLFECCLPHILTLCKSGTKLMANQGVNCLRSLFAVCGCTGYARTVPRLCEVILEKKAAKNQKRGCVIALTVALRAWDPNCFMKYLDQLTMAAREGATNKDPTVREEGRKLYWAMVSACDETNFAVQNMFGDRSREMKNLEKERERIDSEWDEDGVMSVLVQTGVMGEPEEVVKEVVNALNRGSAPPRNSTKRPGAAARLRAMHGTPFKSQRLSTPMKTASTSVVKSCRKSFPTSASGTRLSTPNIDASSTSRMKASDRKSIHRASISSTPNATRARTEDATIAIVDEEKENAAAMASNTGYQTTPSKSSPFYENLASPMVGTPIVNLMARASPRSAEKVKNTGDIPGEIVSMLSDRLSPHEQSLGIKALALFAKENPCHPSWDQQLPSVLNCLLSKSMQLFYPTTISSKLVTETASHCVFPDHVKNMPTSDFNGPVDFIRSPSKNLSACHQMQHLFLQGVRSLLQSVPGHVTGQQVKDVVHCMLECTQDAPFEIVHTAERALANLVASADPELCFECLLPFTRVDIDLNDKSNPPALLSTLRTLRHLVGRVSTTSLKNELPSLLLLFRSALCHKSMDMRKATVFLLVEMQIVLGEELDLDGFTDCQKRLIDVYVERHPNRLQMTE</sequence>
<dbReference type="GO" id="GO:0000278">
    <property type="term" value="P:mitotic cell cycle"/>
    <property type="evidence" value="ECO:0007669"/>
    <property type="project" value="UniProtKB-ARBA"/>
</dbReference>
<organism evidence="3 4">
    <name type="scientific">Discostella pseudostelligera</name>
    <dbReference type="NCBI Taxonomy" id="259834"/>
    <lineage>
        <taxon>Eukaryota</taxon>
        <taxon>Sar</taxon>
        <taxon>Stramenopiles</taxon>
        <taxon>Ochrophyta</taxon>
        <taxon>Bacillariophyta</taxon>
        <taxon>Coscinodiscophyceae</taxon>
        <taxon>Thalassiosirophycidae</taxon>
        <taxon>Stephanodiscales</taxon>
        <taxon>Stephanodiscaceae</taxon>
        <taxon>Discostella</taxon>
    </lineage>
</organism>
<dbReference type="SUPFAM" id="SSF48371">
    <property type="entry name" value="ARM repeat"/>
    <property type="match status" value="1"/>
</dbReference>
<proteinExistence type="predicted"/>
<evidence type="ECO:0000313" key="4">
    <source>
        <dbReference type="Proteomes" id="UP001530293"/>
    </source>
</evidence>
<dbReference type="AlphaFoldDB" id="A0ABD3MA05"/>
<feature type="compositionally biased region" description="Polar residues" evidence="1">
    <location>
        <begin position="832"/>
        <end position="841"/>
    </location>
</feature>
<dbReference type="Gene3D" id="1.25.10.10">
    <property type="entry name" value="Leucine-rich Repeat Variant"/>
    <property type="match status" value="2"/>
</dbReference>
<name>A0ABD3MA05_9STRA</name>
<evidence type="ECO:0000313" key="3">
    <source>
        <dbReference type="EMBL" id="KAL3760809.1"/>
    </source>
</evidence>